<keyword evidence="1" id="KW-0812">Transmembrane</keyword>
<evidence type="ECO:0000313" key="3">
    <source>
        <dbReference type="Proteomes" id="UP000054018"/>
    </source>
</evidence>
<proteinExistence type="predicted"/>
<organism evidence="2 3">
    <name type="scientific">Pisolithus microcarpus 441</name>
    <dbReference type="NCBI Taxonomy" id="765257"/>
    <lineage>
        <taxon>Eukaryota</taxon>
        <taxon>Fungi</taxon>
        <taxon>Dikarya</taxon>
        <taxon>Basidiomycota</taxon>
        <taxon>Agaricomycotina</taxon>
        <taxon>Agaricomycetes</taxon>
        <taxon>Agaricomycetidae</taxon>
        <taxon>Boletales</taxon>
        <taxon>Sclerodermatineae</taxon>
        <taxon>Pisolithaceae</taxon>
        <taxon>Pisolithus</taxon>
    </lineage>
</organism>
<dbReference type="AlphaFoldDB" id="A0A0D0ACZ2"/>
<gene>
    <name evidence="2" type="ORF">PISMIDRAFT_446656</name>
</gene>
<evidence type="ECO:0000256" key="1">
    <source>
        <dbReference type="SAM" id="Phobius"/>
    </source>
</evidence>
<keyword evidence="1" id="KW-1133">Transmembrane helix</keyword>
<reference evidence="2 3" key="1">
    <citation type="submission" date="2014-04" db="EMBL/GenBank/DDBJ databases">
        <authorList>
            <consortium name="DOE Joint Genome Institute"/>
            <person name="Kuo A."/>
            <person name="Kohler A."/>
            <person name="Costa M.D."/>
            <person name="Nagy L.G."/>
            <person name="Floudas D."/>
            <person name="Copeland A."/>
            <person name="Barry K.W."/>
            <person name="Cichocki N."/>
            <person name="Veneault-Fourrey C."/>
            <person name="LaButti K."/>
            <person name="Lindquist E.A."/>
            <person name="Lipzen A."/>
            <person name="Lundell T."/>
            <person name="Morin E."/>
            <person name="Murat C."/>
            <person name="Sun H."/>
            <person name="Tunlid A."/>
            <person name="Henrissat B."/>
            <person name="Grigoriev I.V."/>
            <person name="Hibbett D.S."/>
            <person name="Martin F."/>
            <person name="Nordberg H.P."/>
            <person name="Cantor M.N."/>
            <person name="Hua S.X."/>
        </authorList>
    </citation>
    <scope>NUCLEOTIDE SEQUENCE [LARGE SCALE GENOMIC DNA]</scope>
    <source>
        <strain evidence="2 3">441</strain>
    </source>
</reference>
<dbReference type="Proteomes" id="UP000054018">
    <property type="component" value="Unassembled WGS sequence"/>
</dbReference>
<reference evidence="3" key="2">
    <citation type="submission" date="2015-01" db="EMBL/GenBank/DDBJ databases">
        <title>Evolutionary Origins and Diversification of the Mycorrhizal Mutualists.</title>
        <authorList>
            <consortium name="DOE Joint Genome Institute"/>
            <consortium name="Mycorrhizal Genomics Consortium"/>
            <person name="Kohler A."/>
            <person name="Kuo A."/>
            <person name="Nagy L.G."/>
            <person name="Floudas D."/>
            <person name="Copeland A."/>
            <person name="Barry K.W."/>
            <person name="Cichocki N."/>
            <person name="Veneault-Fourrey C."/>
            <person name="LaButti K."/>
            <person name="Lindquist E.A."/>
            <person name="Lipzen A."/>
            <person name="Lundell T."/>
            <person name="Morin E."/>
            <person name="Murat C."/>
            <person name="Riley R."/>
            <person name="Ohm R."/>
            <person name="Sun H."/>
            <person name="Tunlid A."/>
            <person name="Henrissat B."/>
            <person name="Grigoriev I.V."/>
            <person name="Hibbett D.S."/>
            <person name="Martin F."/>
        </authorList>
    </citation>
    <scope>NUCLEOTIDE SEQUENCE [LARGE SCALE GENOMIC DNA]</scope>
    <source>
        <strain evidence="3">441</strain>
    </source>
</reference>
<name>A0A0D0ACZ2_9AGAM</name>
<keyword evidence="3" id="KW-1185">Reference proteome</keyword>
<accession>A0A0D0ACZ2</accession>
<feature type="transmembrane region" description="Helical" evidence="1">
    <location>
        <begin position="44"/>
        <end position="69"/>
    </location>
</feature>
<feature type="transmembrane region" description="Helical" evidence="1">
    <location>
        <begin position="6"/>
        <end position="24"/>
    </location>
</feature>
<dbReference type="OrthoDB" id="2548432at2759"/>
<feature type="transmembrane region" description="Helical" evidence="1">
    <location>
        <begin position="81"/>
        <end position="101"/>
    </location>
</feature>
<protein>
    <submittedName>
        <fullName evidence="2">Uncharacterized protein</fullName>
    </submittedName>
</protein>
<dbReference type="HOGENOM" id="CLU_136926_0_0_1"/>
<keyword evidence="1" id="KW-0472">Membrane</keyword>
<sequence length="169" mass="18938">MQFAKNLHFFPFIRYSVGFFLYNLHVRSCSIKRAGGMQARIRQIFYISAANFILPLIFSIALIILFIAIAPTSQASFIRGLILLINSYVTVMGVLCATVWFSGSEWVRTRNELLLPGDMFALKQSLGRVHDAGQRHGSDIVVVGERSATPNTDCKQPTVLMEEGNYCTI</sequence>
<evidence type="ECO:0000313" key="2">
    <source>
        <dbReference type="EMBL" id="KIK29948.1"/>
    </source>
</evidence>
<dbReference type="EMBL" id="KN833688">
    <property type="protein sequence ID" value="KIK29948.1"/>
    <property type="molecule type" value="Genomic_DNA"/>
</dbReference>